<dbReference type="GO" id="GO:0005524">
    <property type="term" value="F:ATP binding"/>
    <property type="evidence" value="ECO:0007669"/>
    <property type="project" value="UniProtKB-KW"/>
</dbReference>
<gene>
    <name evidence="8" type="ORF">JL107_07190</name>
</gene>
<protein>
    <submittedName>
        <fullName evidence="8">DEAD/DEAH box helicase</fullName>
    </submittedName>
</protein>
<dbReference type="Pfam" id="PF00271">
    <property type="entry name" value="Helicase_C"/>
    <property type="match status" value="1"/>
</dbReference>
<dbReference type="CDD" id="cd00268">
    <property type="entry name" value="DEADc"/>
    <property type="match status" value="1"/>
</dbReference>
<dbReference type="PANTHER" id="PTHR47959">
    <property type="entry name" value="ATP-DEPENDENT RNA HELICASE RHLE-RELATED"/>
    <property type="match status" value="1"/>
</dbReference>
<proteinExistence type="inferred from homology"/>
<dbReference type="InterPro" id="IPR027417">
    <property type="entry name" value="P-loop_NTPase"/>
</dbReference>
<evidence type="ECO:0000256" key="1">
    <source>
        <dbReference type="ARBA" id="ARBA00022741"/>
    </source>
</evidence>
<comment type="similarity">
    <text evidence="5">Belongs to the DEAD box helicase family.</text>
</comment>
<comment type="caution">
    <text evidence="8">The sequence shown here is derived from an EMBL/GenBank/DDBJ whole genome shotgun (WGS) entry which is preliminary data.</text>
</comment>
<dbReference type="Pfam" id="PF00270">
    <property type="entry name" value="DEAD"/>
    <property type="match status" value="1"/>
</dbReference>
<reference evidence="8" key="1">
    <citation type="submission" date="2021-01" db="EMBL/GenBank/DDBJ databases">
        <title>KCTC 19127 draft genome.</title>
        <authorList>
            <person name="An D."/>
        </authorList>
    </citation>
    <scope>NUCLEOTIDE SEQUENCE</scope>
    <source>
        <strain evidence="8">KCTC 19127</strain>
    </source>
</reference>
<dbReference type="GO" id="GO:0003676">
    <property type="term" value="F:nucleic acid binding"/>
    <property type="evidence" value="ECO:0007669"/>
    <property type="project" value="InterPro"/>
</dbReference>
<dbReference type="InterPro" id="IPR011545">
    <property type="entry name" value="DEAD/DEAH_box_helicase_dom"/>
</dbReference>
<dbReference type="InterPro" id="IPR044742">
    <property type="entry name" value="DEAD/DEAH_RhlB"/>
</dbReference>
<evidence type="ECO:0000313" key="9">
    <source>
        <dbReference type="Proteomes" id="UP000663801"/>
    </source>
</evidence>
<sequence length="393" mass="41549">MVIEPVTADSVTSFTELGVDAKLIAPLRKLGAETAFPIQAATLPVSLSGRDVLGRGRTGSGKTIAFAIPLVTRVAAAPVARSARKPRGLVLVPTRELALQVQRTIDPLAAALGLKTMVVFGGVGYGNQTSALRSGVDIVIACPGRLEDLIARNDCDLGNIAVTVLDEADHMADLGFLPGVRRLLRATPANGQRLLFSATLDNGISVLVNDFLTNPAVHAVDDESSKVETMTHHVFAVNKDDRNQVVRELASGGARRLLFTRTKHGAKKWAAALTKNGIPAVDLHGNLSQGARERNLDAFSSGRASVLVATDIAARGIHVDDIELVVHLDPPTEHKAYLHRSGRTARAGAGGTVITLMLPEQADDVRKLMKQAGITAATTRITPGHPEIHKLAG</sequence>
<organism evidence="8 9">
    <name type="scientific">Nakamurella flavida</name>
    <dbReference type="NCBI Taxonomy" id="363630"/>
    <lineage>
        <taxon>Bacteria</taxon>
        <taxon>Bacillati</taxon>
        <taxon>Actinomycetota</taxon>
        <taxon>Actinomycetes</taxon>
        <taxon>Nakamurellales</taxon>
        <taxon>Nakamurellaceae</taxon>
        <taxon>Nakamurella</taxon>
    </lineage>
</organism>
<dbReference type="SMART" id="SM00487">
    <property type="entry name" value="DEXDc"/>
    <property type="match status" value="1"/>
</dbReference>
<dbReference type="PROSITE" id="PS51194">
    <property type="entry name" value="HELICASE_CTER"/>
    <property type="match status" value="1"/>
</dbReference>
<feature type="domain" description="Helicase C-terminal" evidence="7">
    <location>
        <begin position="241"/>
        <end position="392"/>
    </location>
</feature>
<dbReference type="EMBL" id="JAERWL010000006">
    <property type="protein sequence ID" value="MBM9476225.1"/>
    <property type="molecule type" value="Genomic_DNA"/>
</dbReference>
<evidence type="ECO:0000256" key="3">
    <source>
        <dbReference type="ARBA" id="ARBA00022806"/>
    </source>
</evidence>
<keyword evidence="9" id="KW-1185">Reference proteome</keyword>
<evidence type="ECO:0000259" key="6">
    <source>
        <dbReference type="PROSITE" id="PS51192"/>
    </source>
</evidence>
<dbReference type="InterPro" id="IPR001650">
    <property type="entry name" value="Helicase_C-like"/>
</dbReference>
<evidence type="ECO:0000256" key="4">
    <source>
        <dbReference type="ARBA" id="ARBA00022840"/>
    </source>
</evidence>
<evidence type="ECO:0000259" key="7">
    <source>
        <dbReference type="PROSITE" id="PS51194"/>
    </source>
</evidence>
<dbReference type="CDD" id="cd18787">
    <property type="entry name" value="SF2_C_DEAD"/>
    <property type="match status" value="1"/>
</dbReference>
<dbReference type="AlphaFoldDB" id="A0A938YEK0"/>
<evidence type="ECO:0000313" key="8">
    <source>
        <dbReference type="EMBL" id="MBM9476225.1"/>
    </source>
</evidence>
<dbReference type="SMART" id="SM00490">
    <property type="entry name" value="HELICc"/>
    <property type="match status" value="1"/>
</dbReference>
<dbReference type="Proteomes" id="UP000663801">
    <property type="component" value="Unassembled WGS sequence"/>
</dbReference>
<accession>A0A938YEK0</accession>
<keyword evidence="2" id="KW-0378">Hydrolase</keyword>
<keyword evidence="3 8" id="KW-0347">Helicase</keyword>
<dbReference type="InterPro" id="IPR014001">
    <property type="entry name" value="Helicase_ATP-bd"/>
</dbReference>
<dbReference type="GO" id="GO:0016787">
    <property type="term" value="F:hydrolase activity"/>
    <property type="evidence" value="ECO:0007669"/>
    <property type="project" value="UniProtKB-KW"/>
</dbReference>
<name>A0A938YEK0_9ACTN</name>
<evidence type="ECO:0000256" key="5">
    <source>
        <dbReference type="ARBA" id="ARBA00038437"/>
    </source>
</evidence>
<keyword evidence="1" id="KW-0547">Nucleotide-binding</keyword>
<dbReference type="PROSITE" id="PS51192">
    <property type="entry name" value="HELICASE_ATP_BIND_1"/>
    <property type="match status" value="1"/>
</dbReference>
<feature type="domain" description="Helicase ATP-binding" evidence="6">
    <location>
        <begin position="43"/>
        <end position="218"/>
    </location>
</feature>
<dbReference type="SUPFAM" id="SSF52540">
    <property type="entry name" value="P-loop containing nucleoside triphosphate hydrolases"/>
    <property type="match status" value="1"/>
</dbReference>
<keyword evidence="4" id="KW-0067">ATP-binding</keyword>
<dbReference type="PANTHER" id="PTHR47959:SF13">
    <property type="entry name" value="ATP-DEPENDENT RNA HELICASE RHLE"/>
    <property type="match status" value="1"/>
</dbReference>
<dbReference type="GO" id="GO:0003724">
    <property type="term" value="F:RNA helicase activity"/>
    <property type="evidence" value="ECO:0007669"/>
    <property type="project" value="TreeGrafter"/>
</dbReference>
<dbReference type="Gene3D" id="3.40.50.300">
    <property type="entry name" value="P-loop containing nucleotide triphosphate hydrolases"/>
    <property type="match status" value="2"/>
</dbReference>
<evidence type="ECO:0000256" key="2">
    <source>
        <dbReference type="ARBA" id="ARBA00022801"/>
    </source>
</evidence>
<dbReference type="InterPro" id="IPR050079">
    <property type="entry name" value="DEAD_box_RNA_helicase"/>
</dbReference>
<dbReference type="GO" id="GO:0005829">
    <property type="term" value="C:cytosol"/>
    <property type="evidence" value="ECO:0007669"/>
    <property type="project" value="TreeGrafter"/>
</dbReference>